<dbReference type="GeneID" id="89290141"/>
<evidence type="ECO:0000313" key="3">
    <source>
        <dbReference type="Proteomes" id="UP001341135"/>
    </source>
</evidence>
<keyword evidence="1" id="KW-0472">Membrane</keyword>
<feature type="transmembrane region" description="Helical" evidence="1">
    <location>
        <begin position="455"/>
        <end position="474"/>
    </location>
</feature>
<reference evidence="2 3" key="1">
    <citation type="submission" date="2023-09" db="EMBL/GenBank/DDBJ databases">
        <title>Pyrofollis japonicus gen. nov. sp. nov., a novel member of the family Pyrodictiaceae isolated from the Iheya North hydrothermal field.</title>
        <authorList>
            <person name="Miyazaki U."/>
            <person name="Sanari M."/>
            <person name="Tame A."/>
            <person name="Kitajima M."/>
            <person name="Okamoto A."/>
            <person name="Sawayama S."/>
            <person name="Miyazaki J."/>
            <person name="Takai K."/>
            <person name="Nakagawa S."/>
        </authorList>
    </citation>
    <scope>NUCLEOTIDE SEQUENCE [LARGE SCALE GENOMIC DNA]</scope>
    <source>
        <strain evidence="2 3">AV2</strain>
    </source>
</reference>
<dbReference type="Proteomes" id="UP001341135">
    <property type="component" value="Chromosome"/>
</dbReference>
<evidence type="ECO:0000313" key="2">
    <source>
        <dbReference type="EMBL" id="BES82567.1"/>
    </source>
</evidence>
<protein>
    <submittedName>
        <fullName evidence="2">Uncharacterized protein</fullName>
    </submittedName>
</protein>
<keyword evidence="1" id="KW-1133">Transmembrane helix</keyword>
<accession>A0ABN6ZVE2</accession>
<dbReference type="EMBL" id="AP028907">
    <property type="protein sequence ID" value="BES82567.1"/>
    <property type="molecule type" value="Genomic_DNA"/>
</dbReference>
<keyword evidence="1" id="KW-0812">Transmembrane</keyword>
<name>A0ABN6ZVE2_9CREN</name>
<gene>
    <name evidence="2" type="ORF">PABY_21340</name>
</gene>
<evidence type="ECO:0000256" key="1">
    <source>
        <dbReference type="SAM" id="Phobius"/>
    </source>
</evidence>
<proteinExistence type="predicted"/>
<dbReference type="RefSeq" id="WP_338250012.1">
    <property type="nucleotide sequence ID" value="NZ_AP028907.1"/>
</dbReference>
<sequence length="483" mass="52053">MRRLEALALAMVLAPALLAVGVLAEAAYDKLHTQLEDYGLEDTAYRDMEATATYTVSNPLTGVSPPPWSPTWSPKSPAMLTCTCSPTADDPNIHGAPRTILTLGEGEAVTETVTWSVGEAASLGTHTLAYMCTCKYLEWQRYMVKTKTNITTTTTVNDTTTTTTTTTTVTRTKTRTRTVTTTLSDAATLMVIPRRVNETLLGLDLNVSLLQVLVDYPVPGQSSALVNMTVRLYNFGLGLGNATLPREDGMLLLHNLAVMVNGVPVIRCDRFCAPAQPLPVAGEPVPSVSGSAELVLTPPREPGNEYMLNITICYTEDRPEPVTTCVEDRLPVFLPFKWRLTVLMDDACRVYNRLWEIVPLGEPSAETVVADAAKPGLREERGCIVAAAGACESVELQVDGDGVPVASRAGRGEAKWCPMEPGVYTARAVDEYGNVVTGTFTITWSAGPPPALKHALLRLALTLVALMAMAYILAGGRWPLRGL</sequence>
<keyword evidence="3" id="KW-1185">Reference proteome</keyword>
<organism evidence="2 3">
    <name type="scientific">Pyrodictium abyssi</name>
    <dbReference type="NCBI Taxonomy" id="54256"/>
    <lineage>
        <taxon>Archaea</taxon>
        <taxon>Thermoproteota</taxon>
        <taxon>Thermoprotei</taxon>
        <taxon>Desulfurococcales</taxon>
        <taxon>Pyrodictiaceae</taxon>
        <taxon>Pyrodictium</taxon>
    </lineage>
</organism>